<sequence>MKKIVLSAIAALAVGATSLSATQFYVDDQGQVFTTSGEGRKALENKESSVFSKTSKLEFSGTHYLGFVNKDMKEGDSTNNFEVRRNYVQVKAYVLDDPKSYLRVTLDATYSNKTADDGGHADVYVKYAYLYLNNVLPYTGMEFGMAHRPWIDYEEHQGWWMRSVSKVFVETSEAGHLTNSADLGVNFKTKTPYFTSELGVFNGEGYHGENDGNDDEEIGDGVSAEWRLTAALLGNGEKKRKPLKDDYFDLSFFGQYNMDNSANADALGNVEDYNFYGFHTVYNTPSFLISAQYVTSENDQVNTTDWNGQGYSVNGTFRFGEKKQFSAFARYDEWENENSTTGVVSYTEENAIYGVAWQQNKNFKWLLSGQSYNRDNSDSSDYTSAMLTAEVHW</sequence>
<feature type="chain" id="PRO_5042537891" description="Porin" evidence="1">
    <location>
        <begin position="22"/>
        <end position="393"/>
    </location>
</feature>
<dbReference type="Proteomes" id="UP000326061">
    <property type="component" value="Chromosome"/>
</dbReference>
<proteinExistence type="predicted"/>
<evidence type="ECO:0008006" key="4">
    <source>
        <dbReference type="Google" id="ProtNLM"/>
    </source>
</evidence>
<keyword evidence="1" id="KW-0732">Signal</keyword>
<accession>A0AAJ4A4Y4</accession>
<dbReference type="RefSeq" id="WP_152300040.1">
    <property type="nucleotide sequence ID" value="NZ_CP041166.1"/>
</dbReference>
<dbReference type="EMBL" id="CP041166">
    <property type="protein sequence ID" value="QFR43980.1"/>
    <property type="molecule type" value="Genomic_DNA"/>
</dbReference>
<name>A0AAJ4A4Y4_9BACT</name>
<dbReference type="KEGG" id="suln:FJR47_08645"/>
<feature type="signal peptide" evidence="1">
    <location>
        <begin position="1"/>
        <end position="21"/>
    </location>
</feature>
<gene>
    <name evidence="2" type="ORF">FJR47_08645</name>
</gene>
<dbReference type="SUPFAM" id="SSF56935">
    <property type="entry name" value="Porins"/>
    <property type="match status" value="1"/>
</dbReference>
<reference evidence="3" key="1">
    <citation type="submission" date="2019-06" db="EMBL/GenBank/DDBJ databases">
        <title>Sulfurimonas gotlandica sp. nov., a chemoautotrophic and psychrotolerant epsilonproteobacterium isolated from a pelagic redoxcline, and an emended description of the genus Sulfurimonas.</title>
        <authorList>
            <person name="Wang S."/>
            <person name="Jiang L."/>
            <person name="Shao Z."/>
        </authorList>
    </citation>
    <scope>NUCLEOTIDE SEQUENCE [LARGE SCALE GENOMIC DNA]</scope>
    <source>
        <strain evidence="3">1-1N</strain>
    </source>
</reference>
<evidence type="ECO:0000313" key="3">
    <source>
        <dbReference type="Proteomes" id="UP000326061"/>
    </source>
</evidence>
<dbReference type="AlphaFoldDB" id="A0AAJ4A4Y4"/>
<organism evidence="2 3">
    <name type="scientific">Sulfurimonas xiamenensis</name>
    <dbReference type="NCBI Taxonomy" id="2590021"/>
    <lineage>
        <taxon>Bacteria</taxon>
        <taxon>Pseudomonadati</taxon>
        <taxon>Campylobacterota</taxon>
        <taxon>Epsilonproteobacteria</taxon>
        <taxon>Campylobacterales</taxon>
        <taxon>Sulfurimonadaceae</taxon>
        <taxon>Sulfurimonas</taxon>
    </lineage>
</organism>
<protein>
    <recommendedName>
        <fullName evidence="4">Porin</fullName>
    </recommendedName>
</protein>
<keyword evidence="3" id="KW-1185">Reference proteome</keyword>
<evidence type="ECO:0000313" key="2">
    <source>
        <dbReference type="EMBL" id="QFR43980.1"/>
    </source>
</evidence>
<evidence type="ECO:0000256" key="1">
    <source>
        <dbReference type="SAM" id="SignalP"/>
    </source>
</evidence>